<keyword evidence="1" id="KW-0378">Hydrolase</keyword>
<keyword evidence="1" id="KW-0482">Metalloprotease</keyword>
<dbReference type="RefSeq" id="WP_092680704.1">
    <property type="nucleotide sequence ID" value="NZ_FNMZ01000002.1"/>
</dbReference>
<sequence length="141" mass="15505">MTDPAPAPFPTAAAAPSIEDFDRMAEAAFAALPDWVRAAAGRIAVRVEDFAPDDLLAELGIEDPFELTGLYDGVPLIDRRADDLPGPPDAIRLFRRAILEEWIDRGDVALEALVAHVLVHELAHHFGWSDDDIAAIDPWWE</sequence>
<evidence type="ECO:0000313" key="2">
    <source>
        <dbReference type="Proteomes" id="UP000199118"/>
    </source>
</evidence>
<dbReference type="OrthoDB" id="9806895at2"/>
<protein>
    <submittedName>
        <fullName evidence="1">Predicted Zn-dependent protease, minimal metalloprotease (MMP)-like domain</fullName>
    </submittedName>
</protein>
<proteinExistence type="predicted"/>
<keyword evidence="2" id="KW-1185">Reference proteome</keyword>
<evidence type="ECO:0000313" key="1">
    <source>
        <dbReference type="EMBL" id="SDW82947.1"/>
    </source>
</evidence>
<keyword evidence="1" id="KW-0645">Protease</keyword>
<gene>
    <name evidence="1" type="ORF">SAMN05444336_102464</name>
</gene>
<dbReference type="EMBL" id="FNMZ01000002">
    <property type="protein sequence ID" value="SDW82947.1"/>
    <property type="molecule type" value="Genomic_DNA"/>
</dbReference>
<dbReference type="CDD" id="cd12952">
    <property type="entry name" value="MMP_ACEL2062"/>
    <property type="match status" value="1"/>
</dbReference>
<dbReference type="InterPro" id="IPR038555">
    <property type="entry name" value="Zincin_1_sf"/>
</dbReference>
<organism evidence="1 2">
    <name type="scientific">Albimonas donghaensis</name>
    <dbReference type="NCBI Taxonomy" id="356660"/>
    <lineage>
        <taxon>Bacteria</taxon>
        <taxon>Pseudomonadati</taxon>
        <taxon>Pseudomonadota</taxon>
        <taxon>Alphaproteobacteria</taxon>
        <taxon>Rhodobacterales</taxon>
        <taxon>Paracoccaceae</taxon>
        <taxon>Albimonas</taxon>
    </lineage>
</organism>
<dbReference type="STRING" id="356660.SAMN05444336_102464"/>
<dbReference type="GO" id="GO:0008237">
    <property type="term" value="F:metallopeptidase activity"/>
    <property type="evidence" value="ECO:0007669"/>
    <property type="project" value="UniProtKB-KW"/>
</dbReference>
<dbReference type="InterPro" id="IPR010428">
    <property type="entry name" value="Zincin_1"/>
</dbReference>
<dbReference type="Gene3D" id="3.30.2010.20">
    <property type="match status" value="1"/>
</dbReference>
<dbReference type="Pfam" id="PF06262">
    <property type="entry name" value="Zincin_1"/>
    <property type="match status" value="1"/>
</dbReference>
<dbReference type="GO" id="GO:0006508">
    <property type="term" value="P:proteolysis"/>
    <property type="evidence" value="ECO:0007669"/>
    <property type="project" value="UniProtKB-KW"/>
</dbReference>
<dbReference type="Proteomes" id="UP000199118">
    <property type="component" value="Unassembled WGS sequence"/>
</dbReference>
<name>A0A1H2WQW9_9RHOB</name>
<reference evidence="1 2" key="1">
    <citation type="submission" date="2016-10" db="EMBL/GenBank/DDBJ databases">
        <authorList>
            <person name="de Groot N.N."/>
        </authorList>
    </citation>
    <scope>NUCLEOTIDE SEQUENCE [LARGE SCALE GENOMIC DNA]</scope>
    <source>
        <strain evidence="1 2">DSM 17890</strain>
    </source>
</reference>
<dbReference type="AlphaFoldDB" id="A0A1H2WQW9"/>
<accession>A0A1H2WQW9</accession>
<dbReference type="SUPFAM" id="SSF55486">
    <property type="entry name" value="Metalloproteases ('zincins'), catalytic domain"/>
    <property type="match status" value="1"/>
</dbReference>